<dbReference type="EMBL" id="ASJR01000001">
    <property type="protein sequence ID" value="ERP39270.1"/>
    <property type="molecule type" value="Genomic_DNA"/>
</dbReference>
<keyword evidence="4 9" id="KW-0378">Hydrolase</keyword>
<evidence type="ECO:0000256" key="4">
    <source>
        <dbReference type="ARBA" id="ARBA00022801"/>
    </source>
</evidence>
<dbReference type="SUPFAM" id="SSF47364">
    <property type="entry name" value="Domain of the SRP/SRP receptor G-proteins"/>
    <property type="match status" value="1"/>
</dbReference>
<keyword evidence="7 9" id="KW-0675">Receptor</keyword>
<dbReference type="NCBIfam" id="TIGR00064">
    <property type="entry name" value="ftsY"/>
    <property type="match status" value="1"/>
</dbReference>
<dbReference type="Gene3D" id="1.20.120.140">
    <property type="entry name" value="Signal recognition particle SRP54, nucleotide-binding domain"/>
    <property type="match status" value="1"/>
</dbReference>
<keyword evidence="6 9" id="KW-0472">Membrane</keyword>
<dbReference type="InterPro" id="IPR027417">
    <property type="entry name" value="P-loop_NTPase"/>
</dbReference>
<dbReference type="SMART" id="SM00963">
    <property type="entry name" value="SRP54_N"/>
    <property type="match status" value="1"/>
</dbReference>
<dbReference type="InterPro" id="IPR013822">
    <property type="entry name" value="Signal_recog_particl_SRP54_hlx"/>
</dbReference>
<comment type="subunit">
    <text evidence="9">Part of the signal recognition particle protein translocation system, which is composed of SRP and FtsY.</text>
</comment>
<dbReference type="Proteomes" id="UP000017148">
    <property type="component" value="Unassembled WGS sequence"/>
</dbReference>
<evidence type="ECO:0000256" key="9">
    <source>
        <dbReference type="HAMAP-Rule" id="MF_00920"/>
    </source>
</evidence>
<reference evidence="13 14" key="1">
    <citation type="journal article" date="2013" name="Environ. Microbiol.">
        <title>Genome analysis of Chitinivibrio alkaliphilus gen. nov., sp. nov., a novel extremely haloalkaliphilic anaerobic chitinolytic bacterium from the candidate phylum Termite Group 3.</title>
        <authorList>
            <person name="Sorokin D.Y."/>
            <person name="Gumerov V.M."/>
            <person name="Rakitin A.L."/>
            <person name="Beletsky A.V."/>
            <person name="Damste J.S."/>
            <person name="Muyzer G."/>
            <person name="Mardanov A.V."/>
            <person name="Ravin N.V."/>
        </authorList>
    </citation>
    <scope>NUCLEOTIDE SEQUENCE [LARGE SCALE GENOMIC DNA]</scope>
    <source>
        <strain evidence="13 14">ACht1</strain>
    </source>
</reference>
<comment type="catalytic activity">
    <reaction evidence="8 9">
        <text>GTP + H2O = GDP + phosphate + H(+)</text>
        <dbReference type="Rhea" id="RHEA:19669"/>
        <dbReference type="ChEBI" id="CHEBI:15377"/>
        <dbReference type="ChEBI" id="CHEBI:15378"/>
        <dbReference type="ChEBI" id="CHEBI:37565"/>
        <dbReference type="ChEBI" id="CHEBI:43474"/>
        <dbReference type="ChEBI" id="CHEBI:58189"/>
        <dbReference type="EC" id="3.6.5.4"/>
    </reaction>
</comment>
<dbReference type="InterPro" id="IPR042101">
    <property type="entry name" value="SRP54_N_sf"/>
</dbReference>
<dbReference type="AlphaFoldDB" id="U7D8K5"/>
<dbReference type="STRING" id="1313304.CALK_0061"/>
<dbReference type="eggNOG" id="COG0552">
    <property type="taxonomic scope" value="Bacteria"/>
</dbReference>
<dbReference type="PANTHER" id="PTHR43134">
    <property type="entry name" value="SIGNAL RECOGNITION PARTICLE RECEPTOR SUBUNIT ALPHA"/>
    <property type="match status" value="1"/>
</dbReference>
<dbReference type="Pfam" id="PF02881">
    <property type="entry name" value="SRP54_N"/>
    <property type="match status" value="1"/>
</dbReference>
<evidence type="ECO:0000256" key="2">
    <source>
        <dbReference type="ARBA" id="ARBA00022490"/>
    </source>
</evidence>
<dbReference type="GO" id="GO:0005525">
    <property type="term" value="F:GTP binding"/>
    <property type="evidence" value="ECO:0007669"/>
    <property type="project" value="UniProtKB-UniRule"/>
</dbReference>
<feature type="domain" description="AAA+ ATPase" evidence="10">
    <location>
        <begin position="96"/>
        <end position="276"/>
    </location>
</feature>
<gene>
    <name evidence="9" type="primary">ftsY</name>
    <name evidence="13" type="ORF">CALK_0061</name>
</gene>
<keyword evidence="14" id="KW-1185">Reference proteome</keyword>
<comment type="similarity">
    <text evidence="9">Belongs to the GTP-binding SRP family. FtsY subfamily.</text>
</comment>
<dbReference type="GO" id="GO:0006614">
    <property type="term" value="P:SRP-dependent cotranslational protein targeting to membrane"/>
    <property type="evidence" value="ECO:0007669"/>
    <property type="project" value="InterPro"/>
</dbReference>
<dbReference type="CDD" id="cd17874">
    <property type="entry name" value="FtsY"/>
    <property type="match status" value="1"/>
</dbReference>
<protein>
    <recommendedName>
        <fullName evidence="9">Signal recognition particle receptor FtsY</fullName>
        <shortName evidence="9">SRP receptor</shortName>
        <ecNumber evidence="9">3.6.5.4</ecNumber>
    </recommendedName>
</protein>
<organism evidence="13 14">
    <name type="scientific">Chitinivibrio alkaliphilus ACht1</name>
    <dbReference type="NCBI Taxonomy" id="1313304"/>
    <lineage>
        <taxon>Bacteria</taxon>
        <taxon>Pseudomonadati</taxon>
        <taxon>Fibrobacterota</taxon>
        <taxon>Chitinivibrionia</taxon>
        <taxon>Chitinivibrionales</taxon>
        <taxon>Chitinivibrionaceae</taxon>
        <taxon>Chitinivibrio</taxon>
    </lineage>
</organism>
<evidence type="ECO:0000256" key="5">
    <source>
        <dbReference type="ARBA" id="ARBA00023134"/>
    </source>
</evidence>
<comment type="subcellular location">
    <subcellularLocation>
        <location evidence="9">Cell membrane</location>
        <topology evidence="9">Peripheral membrane protein</topology>
        <orientation evidence="9">Cytoplasmic side</orientation>
    </subcellularLocation>
    <subcellularLocation>
        <location evidence="9">Cytoplasm</location>
    </subcellularLocation>
</comment>
<keyword evidence="5 9" id="KW-0342">GTP-binding</keyword>
<evidence type="ECO:0000256" key="3">
    <source>
        <dbReference type="ARBA" id="ARBA00022741"/>
    </source>
</evidence>
<dbReference type="SMART" id="SM00962">
    <property type="entry name" value="SRP54"/>
    <property type="match status" value="1"/>
</dbReference>
<dbReference type="SMART" id="SM00382">
    <property type="entry name" value="AAA"/>
    <property type="match status" value="1"/>
</dbReference>
<evidence type="ECO:0000256" key="1">
    <source>
        <dbReference type="ARBA" id="ARBA00022475"/>
    </source>
</evidence>
<dbReference type="PANTHER" id="PTHR43134:SF1">
    <property type="entry name" value="SIGNAL RECOGNITION PARTICLE RECEPTOR SUBUNIT ALPHA"/>
    <property type="match status" value="1"/>
</dbReference>
<feature type="binding site" evidence="9">
    <location>
        <begin position="250"/>
        <end position="253"/>
    </location>
    <ligand>
        <name>GTP</name>
        <dbReference type="ChEBI" id="CHEBI:37565"/>
    </ligand>
</feature>
<comment type="function">
    <text evidence="9">Involved in targeting and insertion of nascent membrane proteins into the cytoplasmic membrane. Acts as a receptor for the complex formed by the signal recognition particle (SRP) and the ribosome-nascent chain (RNC).</text>
</comment>
<dbReference type="GO" id="GO:0005047">
    <property type="term" value="F:signal recognition particle binding"/>
    <property type="evidence" value="ECO:0007669"/>
    <property type="project" value="TreeGrafter"/>
</dbReference>
<dbReference type="OrthoDB" id="9804720at2"/>
<dbReference type="HAMAP" id="MF_00920">
    <property type="entry name" value="FtsY"/>
    <property type="match status" value="1"/>
</dbReference>
<evidence type="ECO:0000256" key="8">
    <source>
        <dbReference type="ARBA" id="ARBA00048027"/>
    </source>
</evidence>
<evidence type="ECO:0000313" key="14">
    <source>
        <dbReference type="Proteomes" id="UP000017148"/>
    </source>
</evidence>
<keyword evidence="3 9" id="KW-0547">Nucleotide-binding</keyword>
<evidence type="ECO:0000256" key="7">
    <source>
        <dbReference type="ARBA" id="ARBA00023170"/>
    </source>
</evidence>
<keyword evidence="2 9" id="KW-0963">Cytoplasm</keyword>
<name>U7D8K5_9BACT</name>
<feature type="domain" description="Signal recognition particle SRP54 helical bundle" evidence="12">
    <location>
        <begin position="7"/>
        <end position="84"/>
    </location>
</feature>
<accession>U7D8K5</accession>
<dbReference type="GO" id="GO:0005886">
    <property type="term" value="C:plasma membrane"/>
    <property type="evidence" value="ECO:0007669"/>
    <property type="project" value="UniProtKB-SubCell"/>
</dbReference>
<feature type="binding site" evidence="9">
    <location>
        <begin position="186"/>
        <end position="190"/>
    </location>
    <ligand>
        <name>GTP</name>
        <dbReference type="ChEBI" id="CHEBI:37565"/>
    </ligand>
</feature>
<proteinExistence type="inferred from homology"/>
<dbReference type="GO" id="GO:0005737">
    <property type="term" value="C:cytoplasm"/>
    <property type="evidence" value="ECO:0007669"/>
    <property type="project" value="UniProtKB-SubCell"/>
</dbReference>
<dbReference type="InterPro" id="IPR004390">
    <property type="entry name" value="SR_rcpt_FtsY"/>
</dbReference>
<evidence type="ECO:0000259" key="11">
    <source>
        <dbReference type="SMART" id="SM00962"/>
    </source>
</evidence>
<evidence type="ECO:0000313" key="13">
    <source>
        <dbReference type="EMBL" id="ERP39270.1"/>
    </source>
</evidence>
<dbReference type="RefSeq" id="WP_022635630.1">
    <property type="nucleotide sequence ID" value="NZ_ASJR01000001.1"/>
</dbReference>
<dbReference type="InterPro" id="IPR036225">
    <property type="entry name" value="SRP/SRP_N"/>
</dbReference>
<feature type="domain" description="SRP54-type proteins GTP-binding" evidence="11">
    <location>
        <begin position="97"/>
        <end position="298"/>
    </location>
</feature>
<dbReference type="EC" id="3.6.5.4" evidence="9"/>
<evidence type="ECO:0000259" key="12">
    <source>
        <dbReference type="SMART" id="SM00963"/>
    </source>
</evidence>
<dbReference type="PATRIC" id="fig|1313304.3.peg.56"/>
<dbReference type="SUPFAM" id="SSF52540">
    <property type="entry name" value="P-loop containing nucleoside triphosphate hydrolases"/>
    <property type="match status" value="1"/>
</dbReference>
<comment type="caution">
    <text evidence="13">The sequence shown here is derived from an EMBL/GenBank/DDBJ whole genome shotgun (WGS) entry which is preliminary data.</text>
</comment>
<dbReference type="InterPro" id="IPR000897">
    <property type="entry name" value="SRP54_GTPase_dom"/>
</dbReference>
<dbReference type="GO" id="GO:0003924">
    <property type="term" value="F:GTPase activity"/>
    <property type="evidence" value="ECO:0007669"/>
    <property type="project" value="UniProtKB-UniRule"/>
</dbReference>
<evidence type="ECO:0000256" key="6">
    <source>
        <dbReference type="ARBA" id="ARBA00023136"/>
    </source>
</evidence>
<dbReference type="Pfam" id="PF00448">
    <property type="entry name" value="SRP54"/>
    <property type="match status" value="1"/>
</dbReference>
<feature type="binding site" evidence="9">
    <location>
        <begin position="104"/>
        <end position="111"/>
    </location>
    <ligand>
        <name>GTP</name>
        <dbReference type="ChEBI" id="CHEBI:37565"/>
    </ligand>
</feature>
<sequence length="302" mass="33187">MKLFARLKDGLSKTRNQISEIVEHDTKITEEFYESLEDALIAADVGADITMEILDKLRSEVELEGITGCAEAYETLKHLLSLDMAIQKEPDEFPPKPWTTLVIGVNGVGKTTTIGKLAHEYRQRGSRVLLSAADTFRAGAIEQLQLWAERAECEIITQGEGADAASVVYDSMEAAKKRGADVMLIDTAGRLHNKGELMKELGKIVRVLKKSNPWTPNEVFLVVDATTGQNAIKQAEVFNELIEITGFIITKLDGTSKGGIALSLTRTFNIPVKKIGVGEGLHDLQDFDPKSYIDAMFGDFSV</sequence>
<keyword evidence="1 9" id="KW-1003">Cell membrane</keyword>
<dbReference type="FunFam" id="3.40.50.300:FF:000053">
    <property type="entry name" value="Signal recognition particle receptor FtsY"/>
    <property type="match status" value="1"/>
</dbReference>
<dbReference type="InterPro" id="IPR003593">
    <property type="entry name" value="AAA+_ATPase"/>
</dbReference>
<evidence type="ECO:0000259" key="10">
    <source>
        <dbReference type="SMART" id="SM00382"/>
    </source>
</evidence>
<dbReference type="Gene3D" id="3.40.50.300">
    <property type="entry name" value="P-loop containing nucleotide triphosphate hydrolases"/>
    <property type="match status" value="1"/>
</dbReference>